<reference evidence="8 9" key="1">
    <citation type="submission" date="2017-10" db="EMBL/GenBank/DDBJ databases">
        <title>Sequencing the genomes of 1000 actinobacteria strains.</title>
        <authorList>
            <person name="Klenk H.-P."/>
        </authorList>
    </citation>
    <scope>NUCLEOTIDE SEQUENCE [LARGE SCALE GENOMIC DNA]</scope>
    <source>
        <strain evidence="8 9">DSM 21801</strain>
    </source>
</reference>
<dbReference type="GO" id="GO:0043190">
    <property type="term" value="C:ATP-binding cassette (ABC) transporter complex"/>
    <property type="evidence" value="ECO:0007669"/>
    <property type="project" value="InterPro"/>
</dbReference>
<keyword evidence="6" id="KW-0813">Transport</keyword>
<evidence type="ECO:0000256" key="7">
    <source>
        <dbReference type="SAM" id="Phobius"/>
    </source>
</evidence>
<dbReference type="OrthoDB" id="9798540at2"/>
<organism evidence="8 9">
    <name type="scientific">Serinibacter salmoneus</name>
    <dbReference type="NCBI Taxonomy" id="556530"/>
    <lineage>
        <taxon>Bacteria</taxon>
        <taxon>Bacillati</taxon>
        <taxon>Actinomycetota</taxon>
        <taxon>Actinomycetes</taxon>
        <taxon>Micrococcales</taxon>
        <taxon>Beutenbergiaceae</taxon>
        <taxon>Serinibacter</taxon>
    </lineage>
</organism>
<feature type="transmembrane region" description="Helical" evidence="7">
    <location>
        <begin position="103"/>
        <end position="124"/>
    </location>
</feature>
<comment type="similarity">
    <text evidence="2 6">Belongs to the ABC-3 integral membrane protein family.</text>
</comment>
<dbReference type="Pfam" id="PF00950">
    <property type="entry name" value="ABC-3"/>
    <property type="match status" value="1"/>
</dbReference>
<evidence type="ECO:0000256" key="1">
    <source>
        <dbReference type="ARBA" id="ARBA00004141"/>
    </source>
</evidence>
<sequence>MSAVLDIFSSPLMQRALIAAVVVGLSAPVIGTYLVQRKLSLLGDGIGHVALTGVAAGWLVGGALGLTPQDSLAIPGAVVAAIAGALIIDVVRERGKASGDMALALLFYGGIAGGVLLIGLAGGTTANLMAYLFGSIATVAPSDVLTISILGVLVIGVGVGLRPALFAVSHDEEMARTLGLPVRALNVLIAVIAALTVTVAMRVVGLLLVSAIMIVPVAIAQLVARSFTATMRIAMGVGVLVTVSGLIITYFHALSPGAVIVCLAIGIYAVTAALAPLLRRARPRSMEDPHPDLPDDVLVAAPAAGCEDKPN</sequence>
<dbReference type="InterPro" id="IPR037294">
    <property type="entry name" value="ABC_BtuC-like"/>
</dbReference>
<gene>
    <name evidence="8" type="ORF">ATL40_1594</name>
</gene>
<accession>A0A2A9D0V0</accession>
<keyword evidence="3 6" id="KW-0812">Transmembrane</keyword>
<dbReference type="SUPFAM" id="SSF81345">
    <property type="entry name" value="ABC transporter involved in vitamin B12 uptake, BtuC"/>
    <property type="match status" value="1"/>
</dbReference>
<feature type="transmembrane region" description="Helical" evidence="7">
    <location>
        <begin position="144"/>
        <end position="168"/>
    </location>
</feature>
<dbReference type="RefSeq" id="WP_098469054.1">
    <property type="nucleotide sequence ID" value="NZ_PDJD01000001.1"/>
</dbReference>
<feature type="transmembrane region" description="Helical" evidence="7">
    <location>
        <begin position="206"/>
        <end position="224"/>
    </location>
</feature>
<feature type="transmembrane region" description="Helical" evidence="7">
    <location>
        <begin position="233"/>
        <end position="252"/>
    </location>
</feature>
<evidence type="ECO:0000256" key="6">
    <source>
        <dbReference type="RuleBase" id="RU003943"/>
    </source>
</evidence>
<evidence type="ECO:0000256" key="4">
    <source>
        <dbReference type="ARBA" id="ARBA00022989"/>
    </source>
</evidence>
<dbReference type="InterPro" id="IPR001626">
    <property type="entry name" value="ABC_TroCD"/>
</dbReference>
<evidence type="ECO:0000256" key="5">
    <source>
        <dbReference type="ARBA" id="ARBA00023136"/>
    </source>
</evidence>
<feature type="transmembrane region" description="Helical" evidence="7">
    <location>
        <begin position="72"/>
        <end position="91"/>
    </location>
</feature>
<dbReference type="Proteomes" id="UP000224915">
    <property type="component" value="Unassembled WGS sequence"/>
</dbReference>
<evidence type="ECO:0000313" key="9">
    <source>
        <dbReference type="Proteomes" id="UP000224915"/>
    </source>
</evidence>
<protein>
    <submittedName>
        <fullName evidence="8">Zinc transport system permease protein</fullName>
    </submittedName>
</protein>
<keyword evidence="4 7" id="KW-1133">Transmembrane helix</keyword>
<dbReference type="Gene3D" id="1.10.3470.10">
    <property type="entry name" value="ABC transporter involved in vitamin B12 uptake, BtuC"/>
    <property type="match status" value="1"/>
</dbReference>
<feature type="transmembrane region" description="Helical" evidence="7">
    <location>
        <begin position="12"/>
        <end position="34"/>
    </location>
</feature>
<keyword evidence="9" id="KW-1185">Reference proteome</keyword>
<comment type="caution">
    <text evidence="8">The sequence shown here is derived from an EMBL/GenBank/DDBJ whole genome shotgun (WGS) entry which is preliminary data.</text>
</comment>
<dbReference type="GO" id="GO:0010043">
    <property type="term" value="P:response to zinc ion"/>
    <property type="evidence" value="ECO:0007669"/>
    <property type="project" value="TreeGrafter"/>
</dbReference>
<comment type="subcellular location">
    <subcellularLocation>
        <location evidence="6">Cell membrane</location>
        <topology evidence="6">Multi-pass membrane protein</topology>
    </subcellularLocation>
    <subcellularLocation>
        <location evidence="1">Membrane</location>
        <topology evidence="1">Multi-pass membrane protein</topology>
    </subcellularLocation>
</comment>
<proteinExistence type="inferred from homology"/>
<name>A0A2A9D0V0_9MICO</name>
<dbReference type="GO" id="GO:0055085">
    <property type="term" value="P:transmembrane transport"/>
    <property type="evidence" value="ECO:0007669"/>
    <property type="project" value="InterPro"/>
</dbReference>
<dbReference type="PANTHER" id="PTHR30477:SF0">
    <property type="entry name" value="METAL TRANSPORT SYSTEM MEMBRANE PROTEIN TM_0125-RELATED"/>
    <property type="match status" value="1"/>
</dbReference>
<evidence type="ECO:0000313" key="8">
    <source>
        <dbReference type="EMBL" id="PFG20011.1"/>
    </source>
</evidence>
<evidence type="ECO:0000256" key="3">
    <source>
        <dbReference type="ARBA" id="ARBA00022692"/>
    </source>
</evidence>
<feature type="transmembrane region" description="Helical" evidence="7">
    <location>
        <begin position="180"/>
        <end position="200"/>
    </location>
</feature>
<dbReference type="AlphaFoldDB" id="A0A2A9D0V0"/>
<feature type="transmembrane region" description="Helical" evidence="7">
    <location>
        <begin position="258"/>
        <end position="278"/>
    </location>
</feature>
<keyword evidence="5 7" id="KW-0472">Membrane</keyword>
<dbReference type="EMBL" id="PDJD01000001">
    <property type="protein sequence ID" value="PFG20011.1"/>
    <property type="molecule type" value="Genomic_DNA"/>
</dbReference>
<dbReference type="PANTHER" id="PTHR30477">
    <property type="entry name" value="ABC-TRANSPORTER METAL-BINDING PROTEIN"/>
    <property type="match status" value="1"/>
</dbReference>
<feature type="transmembrane region" description="Helical" evidence="7">
    <location>
        <begin position="46"/>
        <end position="66"/>
    </location>
</feature>
<evidence type="ECO:0000256" key="2">
    <source>
        <dbReference type="ARBA" id="ARBA00008034"/>
    </source>
</evidence>